<dbReference type="GO" id="GO:0006355">
    <property type="term" value="P:regulation of DNA-templated transcription"/>
    <property type="evidence" value="ECO:0007669"/>
    <property type="project" value="InterPro"/>
</dbReference>
<dbReference type="STRING" id="1492738.FEM21_03910"/>
<organism evidence="5 6">
    <name type="scientific">Flavobacterium seoulense</name>
    <dbReference type="NCBI Taxonomy" id="1492738"/>
    <lineage>
        <taxon>Bacteria</taxon>
        <taxon>Pseudomonadati</taxon>
        <taxon>Bacteroidota</taxon>
        <taxon>Flavobacteriia</taxon>
        <taxon>Flavobacteriales</taxon>
        <taxon>Flavobacteriaceae</taxon>
        <taxon>Flavobacterium</taxon>
    </lineage>
</organism>
<evidence type="ECO:0000256" key="1">
    <source>
        <dbReference type="ARBA" id="ARBA00023015"/>
    </source>
</evidence>
<dbReference type="OrthoDB" id="965844at2"/>
<dbReference type="SMART" id="SM00421">
    <property type="entry name" value="HTH_LUXR"/>
    <property type="match status" value="1"/>
</dbReference>
<keyword evidence="3" id="KW-0804">Transcription</keyword>
<dbReference type="PROSITE" id="PS00622">
    <property type="entry name" value="HTH_LUXR_1"/>
    <property type="match status" value="1"/>
</dbReference>
<accession>A0A066WQR2</accession>
<proteinExistence type="predicted"/>
<evidence type="ECO:0000313" key="6">
    <source>
        <dbReference type="Proteomes" id="UP000027064"/>
    </source>
</evidence>
<evidence type="ECO:0000256" key="2">
    <source>
        <dbReference type="ARBA" id="ARBA00023125"/>
    </source>
</evidence>
<protein>
    <submittedName>
        <fullName evidence="5">Histidine kinase</fullName>
    </submittedName>
</protein>
<dbReference type="Gene3D" id="3.30.450.20">
    <property type="entry name" value="PAS domain"/>
    <property type="match status" value="1"/>
</dbReference>
<feature type="domain" description="HTH luxR-type" evidence="4">
    <location>
        <begin position="190"/>
        <end position="255"/>
    </location>
</feature>
<keyword evidence="5" id="KW-0808">Transferase</keyword>
<dbReference type="RefSeq" id="WP_035657160.1">
    <property type="nucleotide sequence ID" value="NZ_JNCA01000003.1"/>
</dbReference>
<dbReference type="InterPro" id="IPR036388">
    <property type="entry name" value="WH-like_DNA-bd_sf"/>
</dbReference>
<dbReference type="PRINTS" id="PR00038">
    <property type="entry name" value="HTHLUXR"/>
</dbReference>
<keyword evidence="2" id="KW-0238">DNA-binding</keyword>
<dbReference type="AlphaFoldDB" id="A0A066WQR2"/>
<dbReference type="GO" id="GO:0016301">
    <property type="term" value="F:kinase activity"/>
    <property type="evidence" value="ECO:0007669"/>
    <property type="project" value="UniProtKB-KW"/>
</dbReference>
<dbReference type="PATRIC" id="fig|1492738.3.peg.386"/>
<reference evidence="5 6" key="1">
    <citation type="submission" date="2014-05" db="EMBL/GenBank/DDBJ databases">
        <title>Genome Sequence of Flavobacterium sp. EM1321.</title>
        <authorList>
            <person name="Shin S.-K."/>
            <person name="Yi H."/>
        </authorList>
    </citation>
    <scope>NUCLEOTIDE SEQUENCE [LARGE SCALE GENOMIC DNA]</scope>
    <source>
        <strain evidence="5 6">EM1321</strain>
    </source>
</reference>
<comment type="caution">
    <text evidence="5">The sequence shown here is derived from an EMBL/GenBank/DDBJ whole genome shotgun (WGS) entry which is preliminary data.</text>
</comment>
<dbReference type="InterPro" id="IPR000792">
    <property type="entry name" value="Tscrpt_reg_LuxR_C"/>
</dbReference>
<dbReference type="Gene3D" id="1.10.10.10">
    <property type="entry name" value="Winged helix-like DNA-binding domain superfamily/Winged helix DNA-binding domain"/>
    <property type="match status" value="1"/>
</dbReference>
<name>A0A066WQR2_9FLAO</name>
<keyword evidence="6" id="KW-1185">Reference proteome</keyword>
<dbReference type="GO" id="GO:0003677">
    <property type="term" value="F:DNA binding"/>
    <property type="evidence" value="ECO:0007669"/>
    <property type="project" value="UniProtKB-KW"/>
</dbReference>
<dbReference type="PANTHER" id="PTHR44688">
    <property type="entry name" value="DNA-BINDING TRANSCRIPTIONAL ACTIVATOR DEVR_DOSR"/>
    <property type="match status" value="1"/>
</dbReference>
<dbReference type="eggNOG" id="COG2197">
    <property type="taxonomic scope" value="Bacteria"/>
</dbReference>
<dbReference type="Pfam" id="PF00196">
    <property type="entry name" value="GerE"/>
    <property type="match status" value="1"/>
</dbReference>
<evidence type="ECO:0000256" key="3">
    <source>
        <dbReference type="ARBA" id="ARBA00023163"/>
    </source>
</evidence>
<dbReference type="EMBL" id="JNCA01000003">
    <property type="protein sequence ID" value="KDN56372.1"/>
    <property type="molecule type" value="Genomic_DNA"/>
</dbReference>
<keyword evidence="5" id="KW-0418">Kinase</keyword>
<dbReference type="PANTHER" id="PTHR44688:SF16">
    <property type="entry name" value="DNA-BINDING TRANSCRIPTIONAL ACTIVATOR DEVR_DOSR"/>
    <property type="match status" value="1"/>
</dbReference>
<dbReference type="SUPFAM" id="SSF46894">
    <property type="entry name" value="C-terminal effector domain of the bipartite response regulators"/>
    <property type="match status" value="1"/>
</dbReference>
<dbReference type="PROSITE" id="PS50043">
    <property type="entry name" value="HTH_LUXR_2"/>
    <property type="match status" value="1"/>
</dbReference>
<dbReference type="CDD" id="cd06170">
    <property type="entry name" value="LuxR_C_like"/>
    <property type="match status" value="1"/>
</dbReference>
<evidence type="ECO:0000313" key="5">
    <source>
        <dbReference type="EMBL" id="KDN56372.1"/>
    </source>
</evidence>
<dbReference type="Proteomes" id="UP000027064">
    <property type="component" value="Unassembled WGS sequence"/>
</dbReference>
<evidence type="ECO:0000259" key="4">
    <source>
        <dbReference type="PROSITE" id="PS50043"/>
    </source>
</evidence>
<dbReference type="InterPro" id="IPR016032">
    <property type="entry name" value="Sig_transdc_resp-reg_C-effctor"/>
</dbReference>
<keyword evidence="1" id="KW-0805">Transcription regulation</keyword>
<sequence length="259" mass="29212">MIISNKDILQELTATLLDQNFVAEQQENIEIYKQMVASYVGIDQCVAVLSDFQANCSYIYSGSFGKIFGLATENTVIDSAFEEAIFSKIHPDDIIERHVLELNYFQFLKDIDQNERSKYSTFSRIRVRNEDDNYSYINHRTIYVKSLPNGSVWLALCLYAPATDSAPGTGIEGKIMDVQTGEIIAQEKYNTSNKNLLSQRELEILTLVAKGMASKQIAEKLHIAVHTVYRHRQNIITKMKVANTAEAVKTAVVMGIITL</sequence>
<gene>
    <name evidence="5" type="ORF">FEM21_03910</name>
</gene>